<dbReference type="Proteomes" id="UP000028659">
    <property type="component" value="Genome"/>
</dbReference>
<protein>
    <submittedName>
        <fullName evidence="1">Uncharacterized protein</fullName>
    </submittedName>
</protein>
<evidence type="ECO:0000313" key="2">
    <source>
        <dbReference type="Proteomes" id="UP000028659"/>
    </source>
</evidence>
<reference evidence="1 2" key="1">
    <citation type="submission" date="2014-07" db="EMBL/GenBank/DDBJ databases">
        <authorList>
            <person name="Simmons-Yager K."/>
            <person name="Taylor B.J."/>
            <person name="Thorniley A.J."/>
            <person name="Dasenko M.A."/>
            <person name="Denver D.R."/>
            <person name="Garcia-Ruiz H."/>
            <person name="Hoyer J.S."/>
            <person name="Jogdeo S."/>
            <person name="Sullivan C.M."/>
            <person name="Peterson M.R."/>
            <person name="Rowley E.R."/>
            <person name="Schnitzler C.E."/>
            <person name="Vining K.J."/>
            <person name="Almabruk K.H."/>
            <person name="Banawas S."/>
            <person name="Beatty C."/>
            <person name="Bullock C.J."/>
            <person name="Cappellazzi J.E."/>
            <person name="Chagani S.E."/>
            <person name="Chatterjee P."/>
            <person name="Cram E.D."/>
            <person name="Elorriaga M.E.S.T.E.F.A."/>
            <person name="Esser M."/>
            <person name="Fellows E.J."/>
            <person name="Garcia G.R."/>
            <person name="Gullaba J.M."/>
            <person name="Kinsley M.A."/>
            <person name="Luo F."/>
            <person name="Mcginnis M."/>
            <person name="Paquette C.E."/>
            <person name="Reddekopp R.L."/>
            <person name="Rosen K.L."/>
            <person name="Sahlfeld L.M."/>
            <person name="Vondras A.M."/>
            <person name="Wang J.X."/>
            <person name="Weiss E.S."/>
            <person name="Wernick R."/>
            <person name="Abuelizz H.A."/>
            <person name="Amaro Y."/>
            <person name="Archer C.L."/>
            <person name="Basu A."/>
            <person name="Bellinger M.R."/>
            <person name="Johnson S.F."/>
            <person name="Kitchen S.A."/>
            <person name="Li M."/>
            <person name="Morey-Castro K.E."/>
            <person name="Lavalleur H.J."/>
            <person name="Rangel L.J."/>
            <person name="Ree J.F."/>
            <person name="Shay S.D."/>
            <person name="Sheng Y."/>
            <person name="Smyth J.C."/>
            <person name="Stamm E.A."/>
            <person name="Taylor C.R."/>
            <person name="Vining O.B."/>
            <person name="Wanzeck K.M."/>
            <person name="Watson G."/>
            <person name="Bruck A.J."/>
            <person name="Anders K.R."/>
            <person name="Braun M.A."/>
            <person name="Delesalle V.A."/>
            <person name="Hughes L.E."/>
            <person name="Ware V.C."/>
            <person name="Bradley K.W."/>
            <person name="Barker L.P."/>
            <person name="Asai D.J."/>
            <person name="Bowman C.A."/>
            <person name="Russell D.A."/>
            <person name="Pope W.H."/>
            <person name="Jacobs-Sera D."/>
            <person name="Hendrix R.W."/>
            <person name="Hatfull G.F."/>
        </authorList>
    </citation>
    <scope>NUCLEOTIDE SEQUENCE [LARGE SCALE GENOMIC DNA]</scope>
</reference>
<name>A0A076G7X5_9CAUD</name>
<proteinExistence type="predicted"/>
<evidence type="ECO:0000313" key="1">
    <source>
        <dbReference type="EMBL" id="AII28221.1"/>
    </source>
</evidence>
<dbReference type="EMBL" id="KM083128">
    <property type="protein sequence ID" value="AII28221.1"/>
    <property type="molecule type" value="Genomic_DNA"/>
</dbReference>
<gene>
    <name evidence="1" type="primary">77</name>
    <name evidence="1" type="ORF">PBI_SPARKY_77</name>
</gene>
<sequence length="136" mass="14973">MPDVPIGFTGTRKGLTPQQQDWLRATVAFGGDFHHGACVGADEMLHFYAKEAGCAIIVHPPINARLRMSYDPYATWMPAKDYLARDRDIVDSSKMLIACPDGPERAQSGTWYTVRYAIKSGVPVTICYPNGSVDHA</sequence>
<dbReference type="RefSeq" id="YP_009125456.1">
    <property type="nucleotide sequence ID" value="NC_026597.1"/>
</dbReference>
<accession>A0A076G7X5</accession>
<organism evidence="1 2">
    <name type="scientific">Mycobacterium phage Sparky</name>
    <dbReference type="NCBI Taxonomy" id="1527493"/>
    <lineage>
        <taxon>Viruses</taxon>
        <taxon>Duplodnaviria</taxon>
        <taxon>Heunggongvirae</taxon>
        <taxon>Uroviricota</taxon>
        <taxon>Caudoviricetes</taxon>
        <taxon>Sparkyvirus</taxon>
        <taxon>Sparkyvirus sparky</taxon>
    </lineage>
</organism>
<dbReference type="SUPFAM" id="SSF102405">
    <property type="entry name" value="MCP/YpsA-like"/>
    <property type="match status" value="1"/>
</dbReference>
<dbReference type="GeneID" id="23680244"/>
<keyword evidence="2" id="KW-1185">Reference proteome</keyword>
<dbReference type="KEGG" id="vg:23680244"/>
<dbReference type="OrthoDB" id="24119at10239"/>
<dbReference type="Gene3D" id="3.40.50.450">
    <property type="match status" value="1"/>
</dbReference>